<organism evidence="1 2">
    <name type="scientific">Papaver somniferum</name>
    <name type="common">Opium poppy</name>
    <dbReference type="NCBI Taxonomy" id="3469"/>
    <lineage>
        <taxon>Eukaryota</taxon>
        <taxon>Viridiplantae</taxon>
        <taxon>Streptophyta</taxon>
        <taxon>Embryophyta</taxon>
        <taxon>Tracheophyta</taxon>
        <taxon>Spermatophyta</taxon>
        <taxon>Magnoliopsida</taxon>
        <taxon>Ranunculales</taxon>
        <taxon>Papaveraceae</taxon>
        <taxon>Papaveroideae</taxon>
        <taxon>Papaver</taxon>
    </lineage>
</organism>
<dbReference type="Gene3D" id="1.25.40.10">
    <property type="entry name" value="Tetratricopeptide repeat domain"/>
    <property type="match status" value="1"/>
</dbReference>
<dbReference type="AlphaFoldDB" id="A0A4Y7KIS5"/>
<protein>
    <submittedName>
        <fullName evidence="1">Uncharacterized protein</fullName>
    </submittedName>
</protein>
<dbReference type="Proteomes" id="UP000316621">
    <property type="component" value="Chromosome 7"/>
</dbReference>
<evidence type="ECO:0000313" key="1">
    <source>
        <dbReference type="EMBL" id="RZC72282.1"/>
    </source>
</evidence>
<proteinExistence type="predicted"/>
<evidence type="ECO:0000313" key="2">
    <source>
        <dbReference type="Proteomes" id="UP000316621"/>
    </source>
</evidence>
<sequence length="73" mass="7985">MERTGMAHAADEFTYSFLLTACSQSAFLSREGEQVHARILLKGLRVNVILRTKLVNMYAVPGGDNGSAICLLK</sequence>
<dbReference type="Gramene" id="RZC72282">
    <property type="protein sequence ID" value="RZC72282"/>
    <property type="gene ID" value="C5167_035443"/>
</dbReference>
<accession>A0A4Y7KIS5</accession>
<keyword evidence="2" id="KW-1185">Reference proteome</keyword>
<dbReference type="EMBL" id="CM010721">
    <property type="protein sequence ID" value="RZC72282.1"/>
    <property type="molecule type" value="Genomic_DNA"/>
</dbReference>
<reference evidence="1 2" key="1">
    <citation type="journal article" date="2018" name="Science">
        <title>The opium poppy genome and morphinan production.</title>
        <authorList>
            <person name="Guo L."/>
            <person name="Winzer T."/>
            <person name="Yang X."/>
            <person name="Li Y."/>
            <person name="Ning Z."/>
            <person name="He Z."/>
            <person name="Teodor R."/>
            <person name="Lu Y."/>
            <person name="Bowser T.A."/>
            <person name="Graham I.A."/>
            <person name="Ye K."/>
        </authorList>
    </citation>
    <scope>NUCLEOTIDE SEQUENCE [LARGE SCALE GENOMIC DNA]</scope>
    <source>
        <strain evidence="2">cv. HN1</strain>
        <tissue evidence="1">Leaves</tissue>
    </source>
</reference>
<name>A0A4Y7KIS5_PAPSO</name>
<dbReference type="InterPro" id="IPR011990">
    <property type="entry name" value="TPR-like_helical_dom_sf"/>
</dbReference>
<gene>
    <name evidence="1" type="ORF">C5167_035443</name>
</gene>